<dbReference type="InterPro" id="IPR036736">
    <property type="entry name" value="ACP-like_sf"/>
</dbReference>
<evidence type="ECO:0000256" key="3">
    <source>
        <dbReference type="ARBA" id="ARBA00022598"/>
    </source>
</evidence>
<dbReference type="SUPFAM" id="SSF56801">
    <property type="entry name" value="Acetyl-CoA synthetase-like"/>
    <property type="match status" value="1"/>
</dbReference>
<dbReference type="InterPro" id="IPR001242">
    <property type="entry name" value="Condensation_dom"/>
</dbReference>
<protein>
    <recommendedName>
        <fullName evidence="5">Carrier domain-containing protein</fullName>
    </recommendedName>
</protein>
<dbReference type="InterPro" id="IPR020845">
    <property type="entry name" value="AMP-binding_CS"/>
</dbReference>
<dbReference type="Gene3D" id="1.10.1200.10">
    <property type="entry name" value="ACP-like"/>
    <property type="match status" value="3"/>
</dbReference>
<dbReference type="OrthoDB" id="416786at2759"/>
<dbReference type="InterPro" id="IPR042099">
    <property type="entry name" value="ANL_N_sf"/>
</dbReference>
<dbReference type="Pfam" id="PF00501">
    <property type="entry name" value="AMP-binding"/>
    <property type="match status" value="1"/>
</dbReference>
<evidence type="ECO:0000256" key="4">
    <source>
        <dbReference type="ARBA" id="ARBA00023268"/>
    </source>
</evidence>
<dbReference type="InterPro" id="IPR023213">
    <property type="entry name" value="CAT-like_dom_sf"/>
</dbReference>
<dbReference type="GO" id="GO:0016874">
    <property type="term" value="F:ligase activity"/>
    <property type="evidence" value="ECO:0007669"/>
    <property type="project" value="UniProtKB-KW"/>
</dbReference>
<feature type="domain" description="Carrier" evidence="5">
    <location>
        <begin position="1316"/>
        <end position="1392"/>
    </location>
</feature>
<dbReference type="Proteomes" id="UP000076798">
    <property type="component" value="Unassembled WGS sequence"/>
</dbReference>
<name>A0A166IS67_9AGAM</name>
<feature type="domain" description="Carrier" evidence="5">
    <location>
        <begin position="773"/>
        <end position="847"/>
    </location>
</feature>
<dbReference type="SMART" id="SM00823">
    <property type="entry name" value="PKS_PP"/>
    <property type="match status" value="3"/>
</dbReference>
<feature type="domain" description="Carrier" evidence="5">
    <location>
        <begin position="1865"/>
        <end position="1941"/>
    </location>
</feature>
<sequence>MSSPSSSHTTDATTAHISRLSDNPINQVLNDYRHVELPNLSQQRVPPSGRHVETRPLQWQEPGLPENALVVALAKCLSDWCGTQDILLGVSQTDSLKVVRLTWSSDCTWKQAIARVREAVVDVPEKELASGLGLQSLQSAFLAILSYDGSLLDEHPLCFDLRSSSSITAHISLSLFSPSAAQLLLSQLSAALSCLSSTPDALLKTSQLPRDSPLMSCYIAPNTLPQAQLPTLWIDKHADERPDHPAVYYYPSISIPSPPHTLTYGQLMRYSNLVAHWLIHSGLQSDDKVAVCMPRKLDFHVAVVAVMKAGGCYVPIDPELPPARKSFIAEDSKARFILISGSDDEPDFTSPNFLRFPDYSSLSSFPSTPPEPPSLDSVAYLLYTSGTSGTPKGCLLTHRNLFTATCGLTAPCEDITNVDEDRYLGLASVAFDVHLAEIFIPWKLGIATTTAPRVELLQDLAEALDVVGATHMGCVPSLIDATFGRHEGKLAKVKYLTSGGEKMSDTVLESWSERDNFRLVNFYGPSETTIGCSCEIMNRQTTKDNIGRTWPGCNAYVVSASMEVLPRGAVGELVLEGPIVGRGYHNRLDLTEKVFLRWPEKDSWAYRTGDLVRMMPDDTLEIKGRADSQVKLRGVRIEVDGISNVIRKGAAEALNVTTLLAKHPTFPSPQLVTFIAPVSASSKIPVSQKKNGQPPPTQRLPSLVRTAHECASRELATYMRPSHIIAVQWIPITSNGKADLKVLEKLFASISTAQLGALAGEAEDQDNLASQDPMIVQQISQLIANATGIREADVDPRSSLFELGFDSLRLIELASALRGAFKVSLSVPQLMKRPSINGIAALVSEIRLKTNSETATNPPASVVENIARETEADVRRSRSAADIECVLPTFPIQEGVFFRSEDDPTLYVQHFIMSLEEGTDVALVKQSWETAYARLAILRIILLLTRDKLVQLVLNSQASPFPWFEQQEFSTNEDFTPWFHRQFAHGIAQDISRRIDQVPPWRLNFFAQERHLVLSIHHVLYDGISLPLLLKEVEHLYLEESVPPPPKLNEILEYIHGQDAAAAENFWKHKFSEYAWPELRPMVEGSSARFMSRPMRVGARALFSCAASFKITINALLMSAFAQVLNQQVYHTNDIVFGVIRSGRTIPVEDAGRAICPLITITPTRVTLQDGEELTTRLRSIQDAIINAQPFENISLGKVKRWIAPERDLFDILFSVAYEPHVSQTLWKILDTQPLPPDFNLSMEVLVDPAKDTVTMRVNVMESFLSTADMHLFLDQFESTVYNGASSPFSRLHSTQKRGNAPIDMHAKPNPVDLSPPDKSLERSIADVVARHLDLTSSTMNGTTPFLSLGIDSLSAVRLSKELRKAEINVSAMDIMRSRTIRSLSGIVQLRREEGPVQDVSSDAYQRLRANIQRHVRPTDIALSSEDAVELYPTTALQSGMLAQTLATEGQLYVHEFSLKLRPQTDISRLQAAWRTTINNLAILRTSFHFSDALGAWIQATHSTYELDWVEGSVDNSEDYIQDDTRPRGPQFGTLEALQRPPLRFRLVRTADQNDLLVVTLHHALYDGMSIPLLFQHVFQNVTGTAPSPGLQFVDILPTMIDEEEQGVSYWRELLKGYTPLAFDRQQEHAACLMSRSLEVTPDSILELARRLTVTPQSIYQTALGILLMRIFDRRDVAFGHVVSGRLSQDVESVIGPLFNTLPFRIQIPKNQGLLSHSLIQVVHESNVSAVHCQRTPLRTIQKDLGSGNLLDVLFLYQPAEAKPAMDQPAPIWEMTSESISDITVQVQYGLNVEVYQDDSSVTLVLASAGGVIFKDDLSKLGHDYEEILRQLTQNQDIDLTSSTTGLNKPSQKQNMLAEADVLTPEESTKLTDIKSLLAEALHIPVESIHNTSVLRALGVDSISAIQICFKARRLGLNIGASDFNRSRTVGNLTRLARRIDTRARASDSESSLSDGSVDDSMVLTPGMKWFVGAWRASGGARYRHCFAFQSKSSPHFDRRKLKRAWFKLLDRHTILRTCVHLDATEGAILESIPSREQTWSEEELGESMVDTDWITNRMQKLLDEFRIAVGTIKALVVNTPSQDYFVVSLHHYQYDAWSFPLMIADLEALYIGKPCPSNNEPAGFRKLSLGNPSSKRQQRSYWQSIFPTGRKPQLFPMLNPLVQKPSRQSSFYPAVLDNTSSLMKLSRQHGVSMSSIFLAAWAKVQGTMTDESDVIFGLWHGGRSARTPGIETLAFPCVNILPMRVHAEGVASTLDLAGSIQADLIRRTPIIEQTDLVSLDQWIEGNRKPLCNVFVNIVPIGGLANFTDEESIFDEMDIQYKARETLTRNASSVNLPISSLIRDDIMVDILFDQSKDSLAINLECEANALSGEQAATLVARWGEILRQTC</sequence>
<keyword evidence="7" id="KW-1185">Reference proteome</keyword>
<keyword evidence="1" id="KW-0596">Phosphopantetheine</keyword>
<dbReference type="Gene3D" id="3.40.50.12780">
    <property type="entry name" value="N-terminal domain of ligase-like"/>
    <property type="match status" value="1"/>
</dbReference>
<evidence type="ECO:0000313" key="6">
    <source>
        <dbReference type="EMBL" id="KZT44014.1"/>
    </source>
</evidence>
<evidence type="ECO:0000313" key="7">
    <source>
        <dbReference type="Proteomes" id="UP000076798"/>
    </source>
</evidence>
<accession>A0A166IS67</accession>
<keyword evidence="3" id="KW-0436">Ligase</keyword>
<keyword evidence="2" id="KW-0597">Phosphoprotein</keyword>
<dbReference type="GO" id="GO:0044550">
    <property type="term" value="P:secondary metabolite biosynthetic process"/>
    <property type="evidence" value="ECO:0007669"/>
    <property type="project" value="TreeGrafter"/>
</dbReference>
<dbReference type="InterPro" id="IPR006162">
    <property type="entry name" value="Ppantetheine_attach_site"/>
</dbReference>
<dbReference type="Pfam" id="PF00550">
    <property type="entry name" value="PP-binding"/>
    <property type="match status" value="3"/>
</dbReference>
<dbReference type="STRING" id="1314776.A0A166IS67"/>
<dbReference type="InterPro" id="IPR010071">
    <property type="entry name" value="AA_adenyl_dom"/>
</dbReference>
<dbReference type="Gene3D" id="3.30.559.10">
    <property type="entry name" value="Chloramphenicol acetyltransferase-like domain"/>
    <property type="match status" value="3"/>
</dbReference>
<dbReference type="Gene3D" id="3.30.559.30">
    <property type="entry name" value="Nonribosomal peptide synthetase, condensation domain"/>
    <property type="match status" value="3"/>
</dbReference>
<dbReference type="PROSITE" id="PS50075">
    <property type="entry name" value="CARRIER"/>
    <property type="match status" value="3"/>
</dbReference>
<dbReference type="GO" id="GO:0043041">
    <property type="term" value="P:amino acid activation for nonribosomal peptide biosynthetic process"/>
    <property type="evidence" value="ECO:0007669"/>
    <property type="project" value="TreeGrafter"/>
</dbReference>
<proteinExistence type="predicted"/>
<reference evidence="6 7" key="1">
    <citation type="journal article" date="2016" name="Mol. Biol. Evol.">
        <title>Comparative Genomics of Early-Diverging Mushroom-Forming Fungi Provides Insights into the Origins of Lignocellulose Decay Capabilities.</title>
        <authorList>
            <person name="Nagy L.G."/>
            <person name="Riley R."/>
            <person name="Tritt A."/>
            <person name="Adam C."/>
            <person name="Daum C."/>
            <person name="Floudas D."/>
            <person name="Sun H."/>
            <person name="Yadav J.S."/>
            <person name="Pangilinan J."/>
            <person name="Larsson K.H."/>
            <person name="Matsuura K."/>
            <person name="Barry K."/>
            <person name="Labutti K."/>
            <person name="Kuo R."/>
            <person name="Ohm R.A."/>
            <person name="Bhattacharya S.S."/>
            <person name="Shirouzu T."/>
            <person name="Yoshinaga Y."/>
            <person name="Martin F.M."/>
            <person name="Grigoriev I.V."/>
            <person name="Hibbett D.S."/>
        </authorList>
    </citation>
    <scope>NUCLEOTIDE SEQUENCE [LARGE SCALE GENOMIC DNA]</scope>
    <source>
        <strain evidence="6 7">HHB10207 ss-3</strain>
    </source>
</reference>
<dbReference type="GO" id="GO:0031177">
    <property type="term" value="F:phosphopantetheine binding"/>
    <property type="evidence" value="ECO:0007669"/>
    <property type="project" value="InterPro"/>
</dbReference>
<dbReference type="SUPFAM" id="SSF52777">
    <property type="entry name" value="CoA-dependent acyltransferases"/>
    <property type="match status" value="7"/>
</dbReference>
<dbReference type="EMBL" id="KV428005">
    <property type="protein sequence ID" value="KZT44014.1"/>
    <property type="molecule type" value="Genomic_DNA"/>
</dbReference>
<dbReference type="SUPFAM" id="SSF47336">
    <property type="entry name" value="ACP-like"/>
    <property type="match status" value="3"/>
</dbReference>
<gene>
    <name evidence="6" type="ORF">SISSUDRAFT_1124183</name>
</gene>
<dbReference type="GO" id="GO:0005737">
    <property type="term" value="C:cytoplasm"/>
    <property type="evidence" value="ECO:0007669"/>
    <property type="project" value="TreeGrafter"/>
</dbReference>
<organism evidence="6 7">
    <name type="scientific">Sistotremastrum suecicum HHB10207 ss-3</name>
    <dbReference type="NCBI Taxonomy" id="1314776"/>
    <lineage>
        <taxon>Eukaryota</taxon>
        <taxon>Fungi</taxon>
        <taxon>Dikarya</taxon>
        <taxon>Basidiomycota</taxon>
        <taxon>Agaricomycotina</taxon>
        <taxon>Agaricomycetes</taxon>
        <taxon>Sistotremastrales</taxon>
        <taxon>Sistotremastraceae</taxon>
        <taxon>Sistotremastrum</taxon>
    </lineage>
</organism>
<dbReference type="PANTHER" id="PTHR45527">
    <property type="entry name" value="NONRIBOSOMAL PEPTIDE SYNTHETASE"/>
    <property type="match status" value="1"/>
</dbReference>
<dbReference type="Gene3D" id="3.30.300.30">
    <property type="match status" value="1"/>
</dbReference>
<dbReference type="InterPro" id="IPR000873">
    <property type="entry name" value="AMP-dep_synth/lig_dom"/>
</dbReference>
<dbReference type="PROSITE" id="PS00012">
    <property type="entry name" value="PHOSPHOPANTETHEINE"/>
    <property type="match status" value="3"/>
</dbReference>
<dbReference type="InterPro" id="IPR045851">
    <property type="entry name" value="AMP-bd_C_sf"/>
</dbReference>
<evidence type="ECO:0000256" key="2">
    <source>
        <dbReference type="ARBA" id="ARBA00022553"/>
    </source>
</evidence>
<dbReference type="InterPro" id="IPR009081">
    <property type="entry name" value="PP-bd_ACP"/>
</dbReference>
<evidence type="ECO:0000259" key="5">
    <source>
        <dbReference type="PROSITE" id="PS50075"/>
    </source>
</evidence>
<evidence type="ECO:0000256" key="1">
    <source>
        <dbReference type="ARBA" id="ARBA00022450"/>
    </source>
</evidence>
<dbReference type="InterPro" id="IPR020806">
    <property type="entry name" value="PKS_PP-bd"/>
</dbReference>
<dbReference type="PROSITE" id="PS00455">
    <property type="entry name" value="AMP_BINDING"/>
    <property type="match status" value="1"/>
</dbReference>
<keyword evidence="4" id="KW-0511">Multifunctional enzyme</keyword>
<dbReference type="NCBIfam" id="TIGR01733">
    <property type="entry name" value="AA-adenyl-dom"/>
    <property type="match status" value="1"/>
</dbReference>
<dbReference type="Pfam" id="PF00668">
    <property type="entry name" value="Condensation"/>
    <property type="match status" value="3"/>
</dbReference>
<dbReference type="PANTHER" id="PTHR45527:SF1">
    <property type="entry name" value="FATTY ACID SYNTHASE"/>
    <property type="match status" value="1"/>
</dbReference>